<feature type="domain" description="Glycoside hydrolase family 3 C-terminal" evidence="6">
    <location>
        <begin position="607"/>
        <end position="786"/>
    </location>
</feature>
<feature type="domain" description="Glycoside hydrolase family 3 N-terminal" evidence="5">
    <location>
        <begin position="367"/>
        <end position="569"/>
    </location>
</feature>
<feature type="region of interest" description="Disordered" evidence="3">
    <location>
        <begin position="319"/>
        <end position="346"/>
    </location>
</feature>
<dbReference type="InterPro" id="IPR036881">
    <property type="entry name" value="Glyco_hydro_3_C_sf"/>
</dbReference>
<dbReference type="SUPFAM" id="SSF51445">
    <property type="entry name" value="(Trans)glycosidases"/>
    <property type="match status" value="2"/>
</dbReference>
<dbReference type="Pfam" id="PF01915">
    <property type="entry name" value="Glyco_hydro_3_C"/>
    <property type="match status" value="1"/>
</dbReference>
<evidence type="ECO:0000259" key="5">
    <source>
        <dbReference type="Pfam" id="PF00933"/>
    </source>
</evidence>
<evidence type="ECO:0000313" key="8">
    <source>
        <dbReference type="Proteomes" id="UP001054889"/>
    </source>
</evidence>
<comment type="caution">
    <text evidence="7">The sequence shown here is derived from an EMBL/GenBank/DDBJ whole genome shotgun (WGS) entry which is preliminary data.</text>
</comment>
<name>A0AAV5BUS1_ELECO</name>
<dbReference type="AlphaFoldDB" id="A0AAV5BUS1"/>
<dbReference type="PANTHER" id="PTHR30620">
    <property type="entry name" value="PERIPLASMIC BETA-GLUCOSIDASE-RELATED"/>
    <property type="match status" value="1"/>
</dbReference>
<evidence type="ECO:0000256" key="2">
    <source>
        <dbReference type="ARBA" id="ARBA00023295"/>
    </source>
</evidence>
<dbReference type="Gene3D" id="3.20.20.300">
    <property type="entry name" value="Glycoside hydrolase, family 3, N-terminal domain"/>
    <property type="match status" value="2"/>
</dbReference>
<keyword evidence="2" id="KW-0326">Glycosidase</keyword>
<accession>A0AAV5BUS1</accession>
<feature type="transmembrane region" description="Helical" evidence="4">
    <location>
        <begin position="12"/>
        <end position="33"/>
    </location>
</feature>
<keyword evidence="4" id="KW-1133">Transmembrane helix</keyword>
<evidence type="ECO:0000256" key="3">
    <source>
        <dbReference type="SAM" id="MobiDB-lite"/>
    </source>
</evidence>
<dbReference type="GO" id="GO:0008422">
    <property type="term" value="F:beta-glucosidase activity"/>
    <property type="evidence" value="ECO:0007669"/>
    <property type="project" value="TreeGrafter"/>
</dbReference>
<organism evidence="7 8">
    <name type="scientific">Eleusine coracana subsp. coracana</name>
    <dbReference type="NCBI Taxonomy" id="191504"/>
    <lineage>
        <taxon>Eukaryota</taxon>
        <taxon>Viridiplantae</taxon>
        <taxon>Streptophyta</taxon>
        <taxon>Embryophyta</taxon>
        <taxon>Tracheophyta</taxon>
        <taxon>Spermatophyta</taxon>
        <taxon>Magnoliopsida</taxon>
        <taxon>Liliopsida</taxon>
        <taxon>Poales</taxon>
        <taxon>Poaceae</taxon>
        <taxon>PACMAD clade</taxon>
        <taxon>Chloridoideae</taxon>
        <taxon>Cynodonteae</taxon>
        <taxon>Eleusininae</taxon>
        <taxon>Eleusine</taxon>
    </lineage>
</organism>
<dbReference type="Proteomes" id="UP001054889">
    <property type="component" value="Unassembled WGS sequence"/>
</dbReference>
<dbReference type="GO" id="GO:0009251">
    <property type="term" value="P:glucan catabolic process"/>
    <property type="evidence" value="ECO:0007669"/>
    <property type="project" value="TreeGrafter"/>
</dbReference>
<dbReference type="InterPro" id="IPR001764">
    <property type="entry name" value="Glyco_hydro_3_N"/>
</dbReference>
<dbReference type="InterPro" id="IPR051915">
    <property type="entry name" value="Cellulose_Degrad_GH3"/>
</dbReference>
<dbReference type="Gene3D" id="3.40.50.1700">
    <property type="entry name" value="Glycoside hydrolase family 3 C-terminal domain"/>
    <property type="match status" value="1"/>
</dbReference>
<dbReference type="InterPro" id="IPR017853">
    <property type="entry name" value="GH"/>
</dbReference>
<dbReference type="EMBL" id="BQKI01000003">
    <property type="protein sequence ID" value="GJM90118.1"/>
    <property type="molecule type" value="Genomic_DNA"/>
</dbReference>
<dbReference type="Pfam" id="PF00933">
    <property type="entry name" value="Glyco_hydro_3"/>
    <property type="match status" value="2"/>
</dbReference>
<evidence type="ECO:0000313" key="7">
    <source>
        <dbReference type="EMBL" id="GJM90118.1"/>
    </source>
</evidence>
<dbReference type="InterPro" id="IPR036962">
    <property type="entry name" value="Glyco_hydro_3_N_sf"/>
</dbReference>
<feature type="domain" description="Glycoside hydrolase family 3 N-terminal" evidence="5">
    <location>
        <begin position="58"/>
        <end position="159"/>
    </location>
</feature>
<reference evidence="7" key="2">
    <citation type="submission" date="2021-12" db="EMBL/GenBank/DDBJ databases">
        <title>Resequencing data analysis of finger millet.</title>
        <authorList>
            <person name="Hatakeyama M."/>
            <person name="Aluri S."/>
            <person name="Balachadran M.T."/>
            <person name="Sivarajan S.R."/>
            <person name="Poveda L."/>
            <person name="Shimizu-Inatsugi R."/>
            <person name="Schlapbach R."/>
            <person name="Sreeman S.M."/>
            <person name="Shimizu K.K."/>
        </authorList>
    </citation>
    <scope>NUCLEOTIDE SEQUENCE</scope>
</reference>
<gene>
    <name evidence="7" type="primary">ga06367</name>
    <name evidence="7" type="ORF">PR202_ga06367</name>
</gene>
<evidence type="ECO:0000259" key="6">
    <source>
        <dbReference type="Pfam" id="PF01915"/>
    </source>
</evidence>
<protein>
    <submittedName>
        <fullName evidence="7">Uncharacterized protein</fullName>
    </submittedName>
</protein>
<dbReference type="InterPro" id="IPR002772">
    <property type="entry name" value="Glyco_hydro_3_C"/>
</dbReference>
<keyword evidence="8" id="KW-1185">Reference proteome</keyword>
<keyword evidence="4" id="KW-0472">Membrane</keyword>
<feature type="compositionally biased region" description="Basic and acidic residues" evidence="3">
    <location>
        <begin position="241"/>
        <end position="250"/>
    </location>
</feature>
<dbReference type="PANTHER" id="PTHR30620:SF93">
    <property type="entry name" value="GLYCOSIDE HYDROLASE FAMILY 3 N-TERMINAL DOMAIN-CONTAINING PROTEIN"/>
    <property type="match status" value="1"/>
</dbReference>
<dbReference type="SUPFAM" id="SSF52279">
    <property type="entry name" value="Beta-D-glucan exohydrolase, C-terminal domain"/>
    <property type="match status" value="1"/>
</dbReference>
<sequence>MEVQGRSRGRAGIVPLIFCYCACVAVVAAGAGGDEYAKYKDPKQPLNTRIDDLLRRMTLAEKIGQMSQIERVNATAEVMRKYSIGSVLSGGGSVPSPNAAAPEWVKMVNEIQRGATSSRLGIPMLYGIDAVHGHNNVYKATIFPHNLGLGCTSVAYAAATLSVDASAFATANAAAPGEASGGRDLWQPLREVAHDVLGDADDIEGHRHLEGHRTSDVGDGPRDLGHHGRHASDPLPQIWGRESRHQEGRRGGKAGTSAVVVVAIAMLRRAAPGRRRPCLMLVRSGCRRQWGALGDNLVETTAPPRPDVVQLFDDVAEGRRGGGHGGGGDDAAMVAKGRRQNDGSDEKEVDLLVMTEQRRQAEVADRVCRDARWGRCYESFSEDPKLVQQMTSIISGFQGEIPANGRLGAPFVAGQRSVAACAKHYVGDGGTTDGINENNTVASFHDLLSVHMPPYYNAVIRGVSTVMVSYSSLNGVKMHANRPFITDFLKTKLRFRGFVISDYQGIDKLTTPLHADYVLSVKLGILAGIDMVMIPYTYTEFIDDLTTLVQNGTIPMSRIDDAVRRILRVKFTMGLFENPYADPSLAGELGKQEHRDLAREAVRKSLVLLKNGKNKQPLLPLPKNASNILVAGSHADDLGSQCGGWTITWQGLTGNNLTQNKGRFDYAIVVVGEPPYAETFGDNMNLTIPAPGPTVIQNVCASIRCVVVLVSGRPLVVEPYLLNIIDALVAAWLPGTEGQGVSDVLFGDYGFTGKLSRTWFRSVEQLPMNVGDKHYDPLFPFGFGIETQRSTA</sequence>
<keyword evidence="1" id="KW-0378">Hydrolase</keyword>
<reference evidence="7" key="1">
    <citation type="journal article" date="2018" name="DNA Res.">
        <title>Multiple hybrid de novo genome assembly of finger millet, an orphan allotetraploid crop.</title>
        <authorList>
            <person name="Hatakeyama M."/>
            <person name="Aluri S."/>
            <person name="Balachadran M.T."/>
            <person name="Sivarajan S.R."/>
            <person name="Patrignani A."/>
            <person name="Gruter S."/>
            <person name="Poveda L."/>
            <person name="Shimizu-Inatsugi R."/>
            <person name="Baeten J."/>
            <person name="Francoijs K.J."/>
            <person name="Nataraja K.N."/>
            <person name="Reddy Y.A.N."/>
            <person name="Phadnis S."/>
            <person name="Ravikumar R.L."/>
            <person name="Schlapbach R."/>
            <person name="Sreeman S.M."/>
            <person name="Shimizu K.K."/>
        </authorList>
    </citation>
    <scope>NUCLEOTIDE SEQUENCE</scope>
</reference>
<evidence type="ECO:0000256" key="1">
    <source>
        <dbReference type="ARBA" id="ARBA00022801"/>
    </source>
</evidence>
<keyword evidence="4" id="KW-0812">Transmembrane</keyword>
<evidence type="ECO:0000256" key="4">
    <source>
        <dbReference type="SAM" id="Phobius"/>
    </source>
</evidence>
<proteinExistence type="predicted"/>
<feature type="compositionally biased region" description="Basic and acidic residues" evidence="3">
    <location>
        <begin position="207"/>
        <end position="232"/>
    </location>
</feature>
<feature type="region of interest" description="Disordered" evidence="3">
    <location>
        <begin position="207"/>
        <end position="255"/>
    </location>
</feature>